<dbReference type="OrthoDB" id="6196114at2"/>
<dbReference type="RefSeq" id="WP_119892554.1">
    <property type="nucleotide sequence ID" value="NZ_CP032419.1"/>
</dbReference>
<dbReference type="EMBL" id="CP032419">
    <property type="protein sequence ID" value="AYC31931.1"/>
    <property type="molecule type" value="Genomic_DNA"/>
</dbReference>
<dbReference type="AlphaFoldDB" id="A0A385YZT4"/>
<dbReference type="KEGG" id="pcav:D3880_05850"/>
<proteinExistence type="predicted"/>
<name>A0A385YZT4_9PSED</name>
<organism evidence="2 3">
    <name type="scientific">Pseudomonas cavernae</name>
    <dbReference type="NCBI Taxonomy" id="2320867"/>
    <lineage>
        <taxon>Bacteria</taxon>
        <taxon>Pseudomonadati</taxon>
        <taxon>Pseudomonadota</taxon>
        <taxon>Gammaproteobacteria</taxon>
        <taxon>Pseudomonadales</taxon>
        <taxon>Pseudomonadaceae</taxon>
        <taxon>Pseudomonas</taxon>
    </lineage>
</organism>
<evidence type="ECO:0000313" key="3">
    <source>
        <dbReference type="Proteomes" id="UP000265560"/>
    </source>
</evidence>
<feature type="compositionally biased region" description="Pro residues" evidence="1">
    <location>
        <begin position="53"/>
        <end position="63"/>
    </location>
</feature>
<evidence type="ECO:0000313" key="2">
    <source>
        <dbReference type="EMBL" id="AYC31931.1"/>
    </source>
</evidence>
<evidence type="ECO:0000256" key="1">
    <source>
        <dbReference type="SAM" id="MobiDB-lite"/>
    </source>
</evidence>
<feature type="region of interest" description="Disordered" evidence="1">
    <location>
        <begin position="51"/>
        <end position="77"/>
    </location>
</feature>
<gene>
    <name evidence="2" type="ORF">D3880_05850</name>
</gene>
<dbReference type="Proteomes" id="UP000265560">
    <property type="component" value="Chromosome"/>
</dbReference>
<sequence length="124" mass="13447">MDTPKHPPKAEHLLDDLESIRELLDDGTLDPPLLTETVDADGIPVLSEVIAPPLTPPAAPPAPARAQPSNSASSSELKCLDDELHAAAQLLLQDVIDDFVPQIEAELKRRLEARLGRLLSQRKP</sequence>
<keyword evidence="3" id="KW-1185">Reference proteome</keyword>
<feature type="compositionally biased region" description="Low complexity" evidence="1">
    <location>
        <begin position="64"/>
        <end position="75"/>
    </location>
</feature>
<reference evidence="3" key="1">
    <citation type="submission" date="2018-09" db="EMBL/GenBank/DDBJ databases">
        <authorList>
            <person name="Zhu H."/>
        </authorList>
    </citation>
    <scope>NUCLEOTIDE SEQUENCE [LARGE SCALE GENOMIC DNA]</scope>
    <source>
        <strain evidence="3">K2W31S-8</strain>
    </source>
</reference>
<protein>
    <submittedName>
        <fullName evidence="2">DNA polymerase III subunit chi</fullName>
    </submittedName>
</protein>
<accession>A0A385YZT4</accession>